<sequence>MKFFARSALSLGLAAVLSPAGFASGLVLADNDVRNDLAWLSDRGTLSLSLSTWPLSEEEIGRALANAHPTTPVERVVLGRVNQRLRALKADLRVTGYSSTLSTKMATTSRATRQATRWAATGACTPARSNW</sequence>
<protein>
    <submittedName>
        <fullName evidence="2">Uncharacterized protein</fullName>
    </submittedName>
</protein>
<dbReference type="AlphaFoldDB" id="A0A485BYG5"/>
<dbReference type="InterPro" id="IPR038636">
    <property type="entry name" value="Wzi_sf"/>
</dbReference>
<dbReference type="Proteomes" id="UP000332594">
    <property type="component" value="Unassembled WGS sequence"/>
</dbReference>
<keyword evidence="1" id="KW-0732">Signal</keyword>
<accession>A0A485BYG5</accession>
<feature type="chain" id="PRO_5019808038" evidence="1">
    <location>
        <begin position="30"/>
        <end position="131"/>
    </location>
</feature>
<gene>
    <name evidence="2" type="ORF">NCTC13038_03830</name>
</gene>
<name>A0A485BYG5_RAOTE</name>
<reference evidence="2 3" key="1">
    <citation type="submission" date="2019-03" db="EMBL/GenBank/DDBJ databases">
        <authorList>
            <consortium name="Pathogen Informatics"/>
        </authorList>
    </citation>
    <scope>NUCLEOTIDE SEQUENCE [LARGE SCALE GENOMIC DNA]</scope>
    <source>
        <strain evidence="2 3">NCTC13038</strain>
    </source>
</reference>
<evidence type="ECO:0000313" key="2">
    <source>
        <dbReference type="EMBL" id="VFS78091.1"/>
    </source>
</evidence>
<evidence type="ECO:0000313" key="3">
    <source>
        <dbReference type="Proteomes" id="UP000332594"/>
    </source>
</evidence>
<organism evidence="2 3">
    <name type="scientific">Raoultella terrigena</name>
    <name type="common">Klebsiella terrigena</name>
    <dbReference type="NCBI Taxonomy" id="577"/>
    <lineage>
        <taxon>Bacteria</taxon>
        <taxon>Pseudomonadati</taxon>
        <taxon>Pseudomonadota</taxon>
        <taxon>Gammaproteobacteria</taxon>
        <taxon>Enterobacterales</taxon>
        <taxon>Enterobacteriaceae</taxon>
        <taxon>Klebsiella/Raoultella group</taxon>
        <taxon>Raoultella</taxon>
    </lineage>
</organism>
<proteinExistence type="predicted"/>
<dbReference type="EMBL" id="CAADJG010000002">
    <property type="protein sequence ID" value="VFS78091.1"/>
    <property type="molecule type" value="Genomic_DNA"/>
</dbReference>
<dbReference type="Gene3D" id="2.40.160.130">
    <property type="entry name" value="Capsule assembly protein Wzi"/>
    <property type="match status" value="1"/>
</dbReference>
<feature type="signal peptide" evidence="1">
    <location>
        <begin position="1"/>
        <end position="29"/>
    </location>
</feature>
<evidence type="ECO:0000256" key="1">
    <source>
        <dbReference type="SAM" id="SignalP"/>
    </source>
</evidence>